<reference evidence="2" key="1">
    <citation type="submission" date="2020-03" db="EMBL/GenBank/DDBJ databases">
        <title>The deep terrestrial virosphere.</title>
        <authorList>
            <person name="Holmfeldt K."/>
            <person name="Nilsson E."/>
            <person name="Simone D."/>
            <person name="Lopez-Fernandez M."/>
            <person name="Wu X."/>
            <person name="de Brujin I."/>
            <person name="Lundin D."/>
            <person name="Andersson A."/>
            <person name="Bertilsson S."/>
            <person name="Dopson M."/>
        </authorList>
    </citation>
    <scope>NUCLEOTIDE SEQUENCE</scope>
    <source>
        <strain evidence="2">MM415A00229</strain>
        <strain evidence="1">MM415B01070</strain>
    </source>
</reference>
<gene>
    <name evidence="2" type="ORF">MM415A00229_0011</name>
    <name evidence="1" type="ORF">MM415B01070_0015</name>
</gene>
<sequence>MAEKEQERSDMVEVSQQGLMEVFRNIADLESVALDVSEFVNSTVATVVGHKEVKPMDIPFPPAETEYERAAIRLGKIRRAFYTIKLDIRRMMGA</sequence>
<dbReference type="AlphaFoldDB" id="A0A6M3KPQ0"/>
<organism evidence="2">
    <name type="scientific">viral metagenome</name>
    <dbReference type="NCBI Taxonomy" id="1070528"/>
    <lineage>
        <taxon>unclassified sequences</taxon>
        <taxon>metagenomes</taxon>
        <taxon>organismal metagenomes</taxon>
    </lineage>
</organism>
<dbReference type="EMBL" id="MT142523">
    <property type="protein sequence ID" value="QJA84063.1"/>
    <property type="molecule type" value="Genomic_DNA"/>
</dbReference>
<evidence type="ECO:0000313" key="1">
    <source>
        <dbReference type="EMBL" id="QJA60681.1"/>
    </source>
</evidence>
<protein>
    <submittedName>
        <fullName evidence="2">Uncharacterized protein</fullName>
    </submittedName>
</protein>
<evidence type="ECO:0000313" key="2">
    <source>
        <dbReference type="EMBL" id="QJA84063.1"/>
    </source>
</evidence>
<name>A0A6M3KPQ0_9ZZZZ</name>
<dbReference type="EMBL" id="MT141417">
    <property type="protein sequence ID" value="QJA60681.1"/>
    <property type="molecule type" value="Genomic_DNA"/>
</dbReference>
<accession>A0A6M3KPQ0</accession>
<proteinExistence type="predicted"/>